<dbReference type="EMBL" id="JBDZYD010000012">
    <property type="protein sequence ID" value="MEQ0563476.1"/>
    <property type="molecule type" value="Genomic_DNA"/>
</dbReference>
<protein>
    <submittedName>
        <fullName evidence="1">Uncharacterized protein</fullName>
    </submittedName>
</protein>
<sequence length="209" mass="22036">MTEAHGTAAAYEYTVRIEELPVLAGGPMVAVWTLHGPPADVALGGSRTLNRTTGFSFAGTAEGLDVPLTDPAADVVDLGGPMGARPLTEAGLTVSLLVNQYLTVENLRPALPPGGSGVLALRCRWDLVAGAEQVPLELTLRVPVRRDDDALADVVRRQVEAVLRTEKPDEDALTRLAALRHPDTRRLVSGADADPERTAWALAALPAPS</sequence>
<evidence type="ECO:0000313" key="1">
    <source>
        <dbReference type="EMBL" id="MEQ0563476.1"/>
    </source>
</evidence>
<proteinExistence type="predicted"/>
<accession>A0ABV0LME9</accession>
<comment type="caution">
    <text evidence="1">The sequence shown here is derived from an EMBL/GenBank/DDBJ whole genome shotgun (WGS) entry which is preliminary data.</text>
</comment>
<evidence type="ECO:0000313" key="2">
    <source>
        <dbReference type="Proteomes" id="UP001440984"/>
    </source>
</evidence>
<reference evidence="1 2" key="1">
    <citation type="submission" date="2024-05" db="EMBL/GenBank/DDBJ databases">
        <authorList>
            <person name="Zhao H."/>
            <person name="Xu Y."/>
            <person name="Lin S."/>
            <person name="Spain J.C."/>
            <person name="Zhou N.-Y."/>
        </authorList>
    </citation>
    <scope>NUCLEOTIDE SEQUENCE [LARGE SCALE GENOMIC DNA]</scope>
    <source>
        <strain evidence="1 2">NEAU-NG30</strain>
    </source>
</reference>
<dbReference type="Proteomes" id="UP001440984">
    <property type="component" value="Unassembled WGS sequence"/>
</dbReference>
<gene>
    <name evidence="1" type="ORF">ABJI51_30735</name>
</gene>
<name>A0ABV0LME9_9PSEU</name>
<dbReference type="RefSeq" id="WP_348954539.1">
    <property type="nucleotide sequence ID" value="NZ_JBDZYD010000012.1"/>
</dbReference>
<keyword evidence="2" id="KW-1185">Reference proteome</keyword>
<organism evidence="1 2">
    <name type="scientific">Amycolatopsis melonis</name>
    <dbReference type="NCBI Taxonomy" id="3156488"/>
    <lineage>
        <taxon>Bacteria</taxon>
        <taxon>Bacillati</taxon>
        <taxon>Actinomycetota</taxon>
        <taxon>Actinomycetes</taxon>
        <taxon>Pseudonocardiales</taxon>
        <taxon>Pseudonocardiaceae</taxon>
        <taxon>Amycolatopsis</taxon>
    </lineage>
</organism>